<gene>
    <name evidence="3" type="ORF">AAE3_LOCUS1086</name>
</gene>
<keyword evidence="4" id="KW-1185">Reference proteome</keyword>
<evidence type="ECO:0000256" key="1">
    <source>
        <dbReference type="SAM" id="MobiDB-lite"/>
    </source>
</evidence>
<keyword evidence="2" id="KW-0472">Membrane</keyword>
<accession>A0A8S0W621</accession>
<feature type="compositionally biased region" description="Polar residues" evidence="1">
    <location>
        <begin position="1"/>
        <end position="31"/>
    </location>
</feature>
<reference evidence="3 4" key="1">
    <citation type="submission" date="2020-01" db="EMBL/GenBank/DDBJ databases">
        <authorList>
            <person name="Gupta K D."/>
        </authorList>
    </citation>
    <scope>NUCLEOTIDE SEQUENCE [LARGE SCALE GENOMIC DNA]</scope>
</reference>
<feature type="compositionally biased region" description="Polar residues" evidence="1">
    <location>
        <begin position="69"/>
        <end position="79"/>
    </location>
</feature>
<protein>
    <submittedName>
        <fullName evidence="3">Uncharacterized protein</fullName>
    </submittedName>
</protein>
<dbReference type="Proteomes" id="UP000467700">
    <property type="component" value="Unassembled WGS sequence"/>
</dbReference>
<evidence type="ECO:0000313" key="4">
    <source>
        <dbReference type="Proteomes" id="UP000467700"/>
    </source>
</evidence>
<keyword evidence="2" id="KW-1133">Transmembrane helix</keyword>
<proteinExistence type="predicted"/>
<comment type="caution">
    <text evidence="3">The sequence shown here is derived from an EMBL/GenBank/DDBJ whole genome shotgun (WGS) entry which is preliminary data.</text>
</comment>
<feature type="transmembrane region" description="Helical" evidence="2">
    <location>
        <begin position="327"/>
        <end position="349"/>
    </location>
</feature>
<evidence type="ECO:0000256" key="2">
    <source>
        <dbReference type="SAM" id="Phobius"/>
    </source>
</evidence>
<name>A0A8S0W621_CYCAE</name>
<feature type="region of interest" description="Disordered" evidence="1">
    <location>
        <begin position="209"/>
        <end position="232"/>
    </location>
</feature>
<organism evidence="3 4">
    <name type="scientific">Cyclocybe aegerita</name>
    <name type="common">Black poplar mushroom</name>
    <name type="synonym">Agrocybe aegerita</name>
    <dbReference type="NCBI Taxonomy" id="1973307"/>
    <lineage>
        <taxon>Eukaryota</taxon>
        <taxon>Fungi</taxon>
        <taxon>Dikarya</taxon>
        <taxon>Basidiomycota</taxon>
        <taxon>Agaricomycotina</taxon>
        <taxon>Agaricomycetes</taxon>
        <taxon>Agaricomycetidae</taxon>
        <taxon>Agaricales</taxon>
        <taxon>Agaricineae</taxon>
        <taxon>Bolbitiaceae</taxon>
        <taxon>Cyclocybe</taxon>
    </lineage>
</organism>
<keyword evidence="2" id="KW-0812">Transmembrane</keyword>
<dbReference type="AlphaFoldDB" id="A0A8S0W621"/>
<sequence length="350" mass="37304">MAPSTRASSAQNTPNTRSKGTPSAVETPTDTPTKRAYTCRQCKRPKKGDHPRSGCPYVNDTASEEEDIPTSTEPLTNALGSMKLNSPMPLRTEEDDQAFKRNRRRLSAQPPIVRSESLVSLSTNSSDLVERLATLNDHSDEVNGKVTKVVRWEDTIVATPKKQKSARSPMPGTLIPPTPDSSFGSSLGSFAKQESPGVHLAAISATEYSSEGSTSSVAPPSPSPTPRAQPLTRTMSAVERDLFVSKLTSETAATIYTIPKADIRSIQEQATALKFIACTVMNNDPTDPQALLILGREEEAVQKLRQRIEEENKKAGKGKASSPSKVAALRAAAGGAVIGAVGTFAGLAFS</sequence>
<dbReference type="OrthoDB" id="3263613at2759"/>
<feature type="region of interest" description="Disordered" evidence="1">
    <location>
        <begin position="1"/>
        <end position="111"/>
    </location>
</feature>
<evidence type="ECO:0000313" key="3">
    <source>
        <dbReference type="EMBL" id="CAA7258529.1"/>
    </source>
</evidence>
<dbReference type="EMBL" id="CACVBS010000002">
    <property type="protein sequence ID" value="CAA7258529.1"/>
    <property type="molecule type" value="Genomic_DNA"/>
</dbReference>